<evidence type="ECO:0008006" key="4">
    <source>
        <dbReference type="Google" id="ProtNLM"/>
    </source>
</evidence>
<reference evidence="2" key="1">
    <citation type="submission" date="2022-08" db="EMBL/GenBank/DDBJ databases">
        <authorList>
            <person name="Tistechok S."/>
            <person name="Samborskyy M."/>
            <person name="Roman I."/>
        </authorList>
    </citation>
    <scope>NUCLEOTIDE SEQUENCE</scope>
    <source>
        <strain evidence="2">DSM 103496</strain>
    </source>
</reference>
<dbReference type="RefSeq" id="WP_259622337.1">
    <property type="nucleotide sequence ID" value="NZ_JANYMP010000003.1"/>
</dbReference>
<name>A0A9X2VHP6_9PSEU</name>
<organism evidence="2 3">
    <name type="scientific">Umezawaea endophytica</name>
    <dbReference type="NCBI Taxonomy" id="1654476"/>
    <lineage>
        <taxon>Bacteria</taxon>
        <taxon>Bacillati</taxon>
        <taxon>Actinomycetota</taxon>
        <taxon>Actinomycetes</taxon>
        <taxon>Pseudonocardiales</taxon>
        <taxon>Pseudonocardiaceae</taxon>
        <taxon>Umezawaea</taxon>
    </lineage>
</organism>
<evidence type="ECO:0000256" key="1">
    <source>
        <dbReference type="SAM" id="SignalP"/>
    </source>
</evidence>
<dbReference type="Proteomes" id="UP001141259">
    <property type="component" value="Unassembled WGS sequence"/>
</dbReference>
<evidence type="ECO:0000313" key="2">
    <source>
        <dbReference type="EMBL" id="MCS7476823.1"/>
    </source>
</evidence>
<keyword evidence="1" id="KW-0732">Signal</keyword>
<protein>
    <recommendedName>
        <fullName evidence="4">SH3 domain-containing protein</fullName>
    </recommendedName>
</protein>
<keyword evidence="3" id="KW-1185">Reference proteome</keyword>
<gene>
    <name evidence="2" type="ORF">NZH93_08145</name>
</gene>
<feature type="signal peptide" evidence="1">
    <location>
        <begin position="1"/>
        <end position="28"/>
    </location>
</feature>
<feature type="chain" id="PRO_5040970949" description="SH3 domain-containing protein" evidence="1">
    <location>
        <begin position="29"/>
        <end position="221"/>
    </location>
</feature>
<comment type="caution">
    <text evidence="2">The sequence shown here is derived from an EMBL/GenBank/DDBJ whole genome shotgun (WGS) entry which is preliminary data.</text>
</comment>
<dbReference type="AlphaFoldDB" id="A0A9X2VHP6"/>
<proteinExistence type="predicted"/>
<accession>A0A9X2VHP6</accession>
<evidence type="ECO:0000313" key="3">
    <source>
        <dbReference type="Proteomes" id="UP001141259"/>
    </source>
</evidence>
<dbReference type="EMBL" id="JANYMP010000003">
    <property type="protein sequence ID" value="MCS7476823.1"/>
    <property type="molecule type" value="Genomic_DNA"/>
</dbReference>
<sequence>MSRTSALVAAVLITAAAVSVSVSTPATAAPAEVTIQGIGQRVTVRTGIVQADLKPIPGTAAPNTGIARPGDNLAAICFTPDNRGEPWILVINRNGIAGAQYANTVGYIHQYDLSNGGSVVVNGCATTDVRYPAHHFAWLRPEFTQADMKPVAGTDAPNTGLFKQGDKAAVYCFLADNRGVLWVLAVNLSGHAGQQYANTVGFIRDDATLNEFAGGVDCGAS</sequence>